<dbReference type="Pfam" id="PF00014">
    <property type="entry name" value="Kunitz_BPTI"/>
    <property type="match status" value="1"/>
</dbReference>
<sequence length="123" mass="13255">MLLHLSLVLLLLSTCLVVAQETINQGNRPDYCSLPPVMAGEKICKGYIRKWTFNETESACASYVYGGCNGTKNLFDTEEECQAACPPSPLVPQTTKQMDASTPPTSTSDPSAHPSPSVSPGRY</sequence>
<dbReference type="PhylomeDB" id="E9GC74"/>
<evidence type="ECO:0000313" key="7">
    <source>
        <dbReference type="EMBL" id="EFX82505.1"/>
    </source>
</evidence>
<dbReference type="KEGG" id="dpx:DAPPUDRAFT_195288"/>
<dbReference type="InterPro" id="IPR002223">
    <property type="entry name" value="Kunitz_BPTI"/>
</dbReference>
<keyword evidence="1" id="KW-0646">Protease inhibitor</keyword>
<organism evidence="7 8">
    <name type="scientific">Daphnia pulex</name>
    <name type="common">Water flea</name>
    <dbReference type="NCBI Taxonomy" id="6669"/>
    <lineage>
        <taxon>Eukaryota</taxon>
        <taxon>Metazoa</taxon>
        <taxon>Ecdysozoa</taxon>
        <taxon>Arthropoda</taxon>
        <taxon>Crustacea</taxon>
        <taxon>Branchiopoda</taxon>
        <taxon>Diplostraca</taxon>
        <taxon>Cladocera</taxon>
        <taxon>Anomopoda</taxon>
        <taxon>Daphniidae</taxon>
        <taxon>Daphnia</taxon>
    </lineage>
</organism>
<keyword evidence="2" id="KW-0722">Serine protease inhibitor</keyword>
<dbReference type="PRINTS" id="PR00759">
    <property type="entry name" value="BASICPTASE"/>
</dbReference>
<dbReference type="SUPFAM" id="SSF57362">
    <property type="entry name" value="BPTI-like"/>
    <property type="match status" value="1"/>
</dbReference>
<keyword evidence="5" id="KW-0732">Signal</keyword>
<dbReference type="EMBL" id="GL732539">
    <property type="protein sequence ID" value="EFX82505.1"/>
    <property type="molecule type" value="Genomic_DNA"/>
</dbReference>
<reference evidence="7 8" key="1">
    <citation type="journal article" date="2011" name="Science">
        <title>The ecoresponsive genome of Daphnia pulex.</title>
        <authorList>
            <person name="Colbourne J.K."/>
            <person name="Pfrender M.E."/>
            <person name="Gilbert D."/>
            <person name="Thomas W.K."/>
            <person name="Tucker A."/>
            <person name="Oakley T.H."/>
            <person name="Tokishita S."/>
            <person name="Aerts A."/>
            <person name="Arnold G.J."/>
            <person name="Basu M.K."/>
            <person name="Bauer D.J."/>
            <person name="Caceres C.E."/>
            <person name="Carmel L."/>
            <person name="Casola C."/>
            <person name="Choi J.H."/>
            <person name="Detter J.C."/>
            <person name="Dong Q."/>
            <person name="Dusheyko S."/>
            <person name="Eads B.D."/>
            <person name="Frohlich T."/>
            <person name="Geiler-Samerotte K.A."/>
            <person name="Gerlach D."/>
            <person name="Hatcher P."/>
            <person name="Jogdeo S."/>
            <person name="Krijgsveld J."/>
            <person name="Kriventseva E.V."/>
            <person name="Kultz D."/>
            <person name="Laforsch C."/>
            <person name="Lindquist E."/>
            <person name="Lopez J."/>
            <person name="Manak J.R."/>
            <person name="Muller J."/>
            <person name="Pangilinan J."/>
            <person name="Patwardhan R.P."/>
            <person name="Pitluck S."/>
            <person name="Pritham E.J."/>
            <person name="Rechtsteiner A."/>
            <person name="Rho M."/>
            <person name="Rogozin I.B."/>
            <person name="Sakarya O."/>
            <person name="Salamov A."/>
            <person name="Schaack S."/>
            <person name="Shapiro H."/>
            <person name="Shiga Y."/>
            <person name="Skalitzky C."/>
            <person name="Smith Z."/>
            <person name="Souvorov A."/>
            <person name="Sung W."/>
            <person name="Tang Z."/>
            <person name="Tsuchiya D."/>
            <person name="Tu H."/>
            <person name="Vos H."/>
            <person name="Wang M."/>
            <person name="Wolf Y.I."/>
            <person name="Yamagata H."/>
            <person name="Yamada T."/>
            <person name="Ye Y."/>
            <person name="Shaw J.R."/>
            <person name="Andrews J."/>
            <person name="Crease T.J."/>
            <person name="Tang H."/>
            <person name="Lucas S.M."/>
            <person name="Robertson H.M."/>
            <person name="Bork P."/>
            <person name="Koonin E.V."/>
            <person name="Zdobnov E.M."/>
            <person name="Grigoriev I.V."/>
            <person name="Lynch M."/>
            <person name="Boore J.L."/>
        </authorList>
    </citation>
    <scope>NUCLEOTIDE SEQUENCE [LARGE SCALE GENOMIC DNA]</scope>
</reference>
<evidence type="ECO:0000256" key="2">
    <source>
        <dbReference type="ARBA" id="ARBA00022900"/>
    </source>
</evidence>
<proteinExistence type="predicted"/>
<evidence type="ECO:0000256" key="3">
    <source>
        <dbReference type="ARBA" id="ARBA00023157"/>
    </source>
</evidence>
<dbReference type="CDD" id="cd00109">
    <property type="entry name" value="Kunitz-type"/>
    <property type="match status" value="1"/>
</dbReference>
<evidence type="ECO:0000313" key="8">
    <source>
        <dbReference type="Proteomes" id="UP000000305"/>
    </source>
</evidence>
<dbReference type="InterPro" id="IPR036880">
    <property type="entry name" value="Kunitz_BPTI_sf"/>
</dbReference>
<keyword evidence="3" id="KW-1015">Disulfide bond</keyword>
<feature type="compositionally biased region" description="Low complexity" evidence="4">
    <location>
        <begin position="99"/>
        <end position="116"/>
    </location>
</feature>
<dbReference type="Proteomes" id="UP000000305">
    <property type="component" value="Unassembled WGS sequence"/>
</dbReference>
<dbReference type="GO" id="GO:0004867">
    <property type="term" value="F:serine-type endopeptidase inhibitor activity"/>
    <property type="evidence" value="ECO:0007669"/>
    <property type="project" value="UniProtKB-KW"/>
</dbReference>
<protein>
    <recommendedName>
        <fullName evidence="6">BPTI/Kunitz inhibitor domain-containing protein</fullName>
    </recommendedName>
</protein>
<dbReference type="PANTHER" id="PTHR10083:SF374">
    <property type="entry name" value="BPTI_KUNITZ INHIBITOR DOMAIN-CONTAINING PROTEIN"/>
    <property type="match status" value="1"/>
</dbReference>
<dbReference type="SMART" id="SM00131">
    <property type="entry name" value="KU"/>
    <property type="match status" value="1"/>
</dbReference>
<dbReference type="OMA" id="ANCENDW"/>
<dbReference type="OrthoDB" id="5950222at2759"/>
<evidence type="ECO:0000256" key="1">
    <source>
        <dbReference type="ARBA" id="ARBA00022690"/>
    </source>
</evidence>
<feature type="chain" id="PRO_5003236858" description="BPTI/Kunitz inhibitor domain-containing protein" evidence="5">
    <location>
        <begin position="20"/>
        <end position="123"/>
    </location>
</feature>
<evidence type="ECO:0000256" key="5">
    <source>
        <dbReference type="SAM" id="SignalP"/>
    </source>
</evidence>
<keyword evidence="8" id="KW-1185">Reference proteome</keyword>
<dbReference type="InterPro" id="IPR050098">
    <property type="entry name" value="TFPI/VKTCI-like"/>
</dbReference>
<dbReference type="AlphaFoldDB" id="E9GC74"/>
<name>E9GC74_DAPPU</name>
<dbReference type="FunFam" id="4.10.410.10:FF:000020">
    <property type="entry name" value="Collagen, type VI, alpha 3"/>
    <property type="match status" value="1"/>
</dbReference>
<dbReference type="PANTHER" id="PTHR10083">
    <property type="entry name" value="KUNITZ-TYPE PROTEASE INHIBITOR-RELATED"/>
    <property type="match status" value="1"/>
</dbReference>
<evidence type="ECO:0000256" key="4">
    <source>
        <dbReference type="SAM" id="MobiDB-lite"/>
    </source>
</evidence>
<evidence type="ECO:0000259" key="6">
    <source>
        <dbReference type="PROSITE" id="PS50279"/>
    </source>
</evidence>
<dbReference type="STRING" id="6669.E9GC74"/>
<dbReference type="PROSITE" id="PS50279">
    <property type="entry name" value="BPTI_KUNITZ_2"/>
    <property type="match status" value="1"/>
</dbReference>
<dbReference type="HOGENOM" id="CLU_2017491_0_0_1"/>
<accession>E9GC74</accession>
<feature type="domain" description="BPTI/Kunitz inhibitor" evidence="6">
    <location>
        <begin position="32"/>
        <end position="85"/>
    </location>
</feature>
<gene>
    <name evidence="7" type="ORF">DAPPUDRAFT_195288</name>
</gene>
<feature type="region of interest" description="Disordered" evidence="4">
    <location>
        <begin position="86"/>
        <end position="123"/>
    </location>
</feature>
<feature type="signal peptide" evidence="5">
    <location>
        <begin position="1"/>
        <end position="19"/>
    </location>
</feature>
<dbReference type="InParanoid" id="E9GC74"/>
<dbReference type="Gene3D" id="4.10.410.10">
    <property type="entry name" value="Pancreatic trypsin inhibitor Kunitz domain"/>
    <property type="match status" value="1"/>
</dbReference>